<dbReference type="EMBL" id="VSSQ01119621">
    <property type="protein sequence ID" value="MPN52972.1"/>
    <property type="molecule type" value="Genomic_DNA"/>
</dbReference>
<dbReference type="AlphaFoldDB" id="A0A645IQ18"/>
<organism evidence="1">
    <name type="scientific">bioreactor metagenome</name>
    <dbReference type="NCBI Taxonomy" id="1076179"/>
    <lineage>
        <taxon>unclassified sequences</taxon>
        <taxon>metagenomes</taxon>
        <taxon>ecological metagenomes</taxon>
    </lineage>
</organism>
<comment type="caution">
    <text evidence="1">The sequence shown here is derived from an EMBL/GenBank/DDBJ whole genome shotgun (WGS) entry which is preliminary data.</text>
</comment>
<proteinExistence type="predicted"/>
<name>A0A645IQ18_9ZZZZ</name>
<protein>
    <submittedName>
        <fullName evidence="1">Uncharacterized protein</fullName>
    </submittedName>
</protein>
<accession>A0A645IQ18</accession>
<sequence>MRKRKNQIVVFVENIAEFIREPVTSENKSDIMRFSGNKRLGGVVRYIQHRFGNFQNALAYVFRNLGGSVRSVQRCRHGLA</sequence>
<gene>
    <name evidence="1" type="ORF">SDC9_200635</name>
</gene>
<evidence type="ECO:0000313" key="1">
    <source>
        <dbReference type="EMBL" id="MPN52972.1"/>
    </source>
</evidence>
<reference evidence="1" key="1">
    <citation type="submission" date="2019-08" db="EMBL/GenBank/DDBJ databases">
        <authorList>
            <person name="Kucharzyk K."/>
            <person name="Murdoch R.W."/>
            <person name="Higgins S."/>
            <person name="Loffler F."/>
        </authorList>
    </citation>
    <scope>NUCLEOTIDE SEQUENCE</scope>
</reference>